<keyword evidence="1" id="KW-0863">Zinc-finger</keyword>
<feature type="domain" description="CCHC-type" evidence="4">
    <location>
        <begin position="371"/>
        <end position="387"/>
    </location>
</feature>
<dbReference type="Gene3D" id="3.30.420.10">
    <property type="entry name" value="Ribonuclease H-like superfamily/Ribonuclease H"/>
    <property type="match status" value="1"/>
</dbReference>
<accession>A0A8K0FW66</accession>
<dbReference type="Pfam" id="PF03564">
    <property type="entry name" value="DUF1759"/>
    <property type="match status" value="1"/>
</dbReference>
<reference evidence="5" key="1">
    <citation type="submission" date="2019-08" db="EMBL/GenBank/DDBJ databases">
        <title>The genome of the North American firefly Photinus pyralis.</title>
        <authorList>
            <consortium name="Photinus pyralis genome working group"/>
            <person name="Fallon T.R."/>
            <person name="Sander Lower S.E."/>
            <person name="Weng J.-K."/>
        </authorList>
    </citation>
    <scope>NUCLEOTIDE SEQUENCE</scope>
    <source>
        <strain evidence="5">TRF0915ILg1</strain>
        <tissue evidence="5">Whole body</tissue>
    </source>
</reference>
<dbReference type="GO" id="GO:0003676">
    <property type="term" value="F:nucleic acid binding"/>
    <property type="evidence" value="ECO:0007669"/>
    <property type="project" value="InterPro"/>
</dbReference>
<dbReference type="AlphaFoldDB" id="A0A8K0FW66"/>
<keyword evidence="1" id="KW-0862">Zinc</keyword>
<evidence type="ECO:0000256" key="3">
    <source>
        <dbReference type="SAM" id="MobiDB-lite"/>
    </source>
</evidence>
<evidence type="ECO:0000256" key="1">
    <source>
        <dbReference type="PROSITE-ProRule" id="PRU00047"/>
    </source>
</evidence>
<dbReference type="InterPro" id="IPR001878">
    <property type="entry name" value="Znf_CCHC"/>
</dbReference>
<organism evidence="5 6">
    <name type="scientific">Ignelater luminosus</name>
    <name type="common">Cucubano</name>
    <name type="synonym">Pyrophorus luminosus</name>
    <dbReference type="NCBI Taxonomy" id="2038154"/>
    <lineage>
        <taxon>Eukaryota</taxon>
        <taxon>Metazoa</taxon>
        <taxon>Ecdysozoa</taxon>
        <taxon>Arthropoda</taxon>
        <taxon>Hexapoda</taxon>
        <taxon>Insecta</taxon>
        <taxon>Pterygota</taxon>
        <taxon>Neoptera</taxon>
        <taxon>Endopterygota</taxon>
        <taxon>Coleoptera</taxon>
        <taxon>Polyphaga</taxon>
        <taxon>Elateriformia</taxon>
        <taxon>Elateroidea</taxon>
        <taxon>Elateridae</taxon>
        <taxon>Agrypninae</taxon>
        <taxon>Pyrophorini</taxon>
        <taxon>Ignelater</taxon>
    </lineage>
</organism>
<comment type="caution">
    <text evidence="5">The sequence shown here is derived from an EMBL/GenBank/DDBJ whole genome shotgun (WGS) entry which is preliminary data.</text>
</comment>
<name>A0A8K0FW66_IGNLU</name>
<keyword evidence="2" id="KW-0175">Coiled coil</keyword>
<keyword evidence="1" id="KW-0479">Metal-binding</keyword>
<feature type="compositionally biased region" description="Basic and acidic residues" evidence="3">
    <location>
        <begin position="309"/>
        <end position="319"/>
    </location>
</feature>
<keyword evidence="6" id="KW-1185">Reference proteome</keyword>
<dbReference type="SUPFAM" id="SSF53098">
    <property type="entry name" value="Ribonuclease H-like"/>
    <property type="match status" value="1"/>
</dbReference>
<dbReference type="InterPro" id="IPR040676">
    <property type="entry name" value="DUF5641"/>
</dbReference>
<evidence type="ECO:0000256" key="2">
    <source>
        <dbReference type="SAM" id="Coils"/>
    </source>
</evidence>
<evidence type="ECO:0000313" key="6">
    <source>
        <dbReference type="Proteomes" id="UP000801492"/>
    </source>
</evidence>
<dbReference type="EMBL" id="VTPC01090956">
    <property type="protein sequence ID" value="KAF2880545.1"/>
    <property type="molecule type" value="Genomic_DNA"/>
</dbReference>
<dbReference type="Proteomes" id="UP000801492">
    <property type="component" value="Unassembled WGS sequence"/>
</dbReference>
<sequence length="1150" mass="131308">MELAKRSCCRSQLTKTINGINSMLTNDCSVEDLHVAIAKLKLASENLKEADRLVQPLLKENLEEEFTKILEYEETAVNLQARLEYKRQSIEKTSINVNNQTQMSSPLSNIKLQRQELIKLDGSPKSWIAFWEQFKNAVHENAQLTDGDKFNYLKMSVTGKAAEAIEGFPPSGDFYREAITTLKEQFGNSEELIAQYFETIMNLEPVRSKQDIKGLRRIYNVVTSSVRALEVLKVPLSQYNIMFKSSLLKALPTELKLSYFRQEKHKEADTDERASLVSDNSSNNDQMKCLLKFFRYELESLEQVYKHDGLKENNTHDNKQLQSGRKGTATSLLTSQNKETCLFCEGFHKTELCDANVLLSKKKEVLKRNARCYRCTKRNHNSRDCRNKSIFCENCKGRHVTTMCDPEWLKRSKSITSNDQSTNDNSTNERVVYPSISTLMTNNNTNVLLQTACAFAGRNETEMSLIRMVLDGGSQLTFVKENVSRLLNLPVIGEHRVSIASFGNAASAPVRTYNRVLIQLKEQYSEDIVTVEAVEVPEICMDNFKVPNECAAEFNNIQLADQIPNGINIISGISVLIGADYYWKIVTGKTIGLNERLMAINTRFGYTIHGPVPVDSSCVSTNFTSVLHASVYSDESRIERMWDLGSVGIKGDSNEVNDFLNDFASECIKRDDRRYQVALPWKPYVANRVREIQMLTNNTQGWYHDPGSDNLVDLLTRGITANVLIHSKLWQAGPEWLSNVKEWPTQRPCEDAALLAVATSLTVSLKSDSGNIQKFIDIDKFNNFQRLVWVAAYVLRFVNIAKRNKDQTVGYLNSDELEAAEPYLIKQCQCHEYPKESACLKNRGVIERDSNVLTFNPFLEDNGKPGTIPFAPLPKDRITKAKAFQVTGLDFAGPLYVKENEREKGYVFLFMCNVTRAIQFELDSNLRTETSLLSLGRFMVQHEVPRIIHSDNAKTFKRAAGDFQEFGNVIESEGIRRLAPNFQIKWKLIVDPAAWWDDFWERDQLSTLIIEIEATINGRPLTYITDDPDELLPLTPSHFLIGYAEATVPQILRKADGNELRKQWRQGMQATDYFWKRWTTEYLQHLRSAHHNVSVRECELSVGDVMMIHGSDTRRLLWKMGVIQELIKGRDARERRKHNRPAKMVSVSEQ</sequence>
<evidence type="ECO:0000259" key="4">
    <source>
        <dbReference type="PROSITE" id="PS50158"/>
    </source>
</evidence>
<dbReference type="Pfam" id="PF18701">
    <property type="entry name" value="DUF5641"/>
    <property type="match status" value="1"/>
</dbReference>
<feature type="region of interest" description="Disordered" evidence="3">
    <location>
        <begin position="309"/>
        <end position="328"/>
    </location>
</feature>
<dbReference type="InterPro" id="IPR012337">
    <property type="entry name" value="RNaseH-like_sf"/>
</dbReference>
<dbReference type="InterPro" id="IPR005312">
    <property type="entry name" value="DUF1759"/>
</dbReference>
<dbReference type="InterPro" id="IPR036397">
    <property type="entry name" value="RNaseH_sf"/>
</dbReference>
<gene>
    <name evidence="5" type="ORF">ILUMI_25632</name>
</gene>
<dbReference type="OrthoDB" id="8061640at2759"/>
<dbReference type="PROSITE" id="PS50158">
    <property type="entry name" value="ZF_CCHC"/>
    <property type="match status" value="1"/>
</dbReference>
<dbReference type="PANTHER" id="PTHR47331">
    <property type="entry name" value="PHD-TYPE DOMAIN-CONTAINING PROTEIN"/>
    <property type="match status" value="1"/>
</dbReference>
<evidence type="ECO:0000313" key="5">
    <source>
        <dbReference type="EMBL" id="KAF2880545.1"/>
    </source>
</evidence>
<feature type="coiled-coil region" evidence="2">
    <location>
        <begin position="30"/>
        <end position="82"/>
    </location>
</feature>
<protein>
    <recommendedName>
        <fullName evidence="4">CCHC-type domain-containing protein</fullName>
    </recommendedName>
</protein>
<dbReference type="GO" id="GO:0008270">
    <property type="term" value="F:zinc ion binding"/>
    <property type="evidence" value="ECO:0007669"/>
    <property type="project" value="UniProtKB-KW"/>
</dbReference>
<proteinExistence type="predicted"/>